<sequence length="63" mass="6858">MAAINMPGAQDLLTSSLFIVRKLSKAFFNAQNGDQVGKSSEVFASFKVYTSAIRVLIVYSRLG</sequence>
<organism evidence="3">
    <name type="scientific">Haemonchus placei</name>
    <name type="common">Barber's pole worm</name>
    <dbReference type="NCBI Taxonomy" id="6290"/>
    <lineage>
        <taxon>Eukaryota</taxon>
        <taxon>Metazoa</taxon>
        <taxon>Ecdysozoa</taxon>
        <taxon>Nematoda</taxon>
        <taxon>Chromadorea</taxon>
        <taxon>Rhabditida</taxon>
        <taxon>Rhabditina</taxon>
        <taxon>Rhabditomorpha</taxon>
        <taxon>Strongyloidea</taxon>
        <taxon>Trichostrongylidae</taxon>
        <taxon>Haemonchus</taxon>
    </lineage>
</organism>
<dbReference type="Proteomes" id="UP000268014">
    <property type="component" value="Unassembled WGS sequence"/>
</dbReference>
<dbReference type="OrthoDB" id="10514267at2759"/>
<reference evidence="3" key="1">
    <citation type="submission" date="2017-02" db="UniProtKB">
        <authorList>
            <consortium name="WormBaseParasite"/>
        </authorList>
    </citation>
    <scope>IDENTIFICATION</scope>
</reference>
<protein>
    <submittedName>
        <fullName evidence="3">Secreted protein</fullName>
    </submittedName>
</protein>
<dbReference type="AlphaFoldDB" id="A0A0N4WNH7"/>
<accession>A0A0N4WNH7</accession>
<keyword evidence="2" id="KW-1185">Reference proteome</keyword>
<dbReference type="WBParaSite" id="HPLM_0001284001-mRNA-1">
    <property type="protein sequence ID" value="HPLM_0001284001-mRNA-1"/>
    <property type="gene ID" value="HPLM_0001284001"/>
</dbReference>
<evidence type="ECO:0000313" key="3">
    <source>
        <dbReference type="WBParaSite" id="HPLM_0001284001-mRNA-1"/>
    </source>
</evidence>
<name>A0A0N4WNH7_HAEPC</name>
<dbReference type="EMBL" id="UZAF01017988">
    <property type="protein sequence ID" value="VDO46861.1"/>
    <property type="molecule type" value="Genomic_DNA"/>
</dbReference>
<reference evidence="1 2" key="2">
    <citation type="submission" date="2018-11" db="EMBL/GenBank/DDBJ databases">
        <authorList>
            <consortium name="Pathogen Informatics"/>
        </authorList>
    </citation>
    <scope>NUCLEOTIDE SEQUENCE [LARGE SCALE GENOMIC DNA]</scope>
    <source>
        <strain evidence="1 2">MHpl1</strain>
    </source>
</reference>
<evidence type="ECO:0000313" key="1">
    <source>
        <dbReference type="EMBL" id="VDO46861.1"/>
    </source>
</evidence>
<proteinExistence type="predicted"/>
<evidence type="ECO:0000313" key="2">
    <source>
        <dbReference type="Proteomes" id="UP000268014"/>
    </source>
</evidence>
<gene>
    <name evidence="1" type="ORF">HPLM_LOCUS12830</name>
</gene>